<dbReference type="Gene3D" id="1.25.40.420">
    <property type="match status" value="1"/>
</dbReference>
<dbReference type="PANTHER" id="PTHR45774:SF3">
    <property type="entry name" value="BTB (POZ) DOMAIN-CONTAINING 2B-RELATED"/>
    <property type="match status" value="1"/>
</dbReference>
<feature type="transmembrane region" description="Helical" evidence="15">
    <location>
        <begin position="721"/>
        <end position="742"/>
    </location>
</feature>
<feature type="transmembrane region" description="Helical" evidence="15">
    <location>
        <begin position="797"/>
        <end position="815"/>
    </location>
</feature>
<evidence type="ECO:0000256" key="12">
    <source>
        <dbReference type="ARBA" id="ARBA00022989"/>
    </source>
</evidence>
<evidence type="ECO:0000256" key="14">
    <source>
        <dbReference type="ARBA" id="ARBA00023140"/>
    </source>
</evidence>
<dbReference type="Gene3D" id="3.30.40.10">
    <property type="entry name" value="Zinc/RING finger domain, C3HC4 (zinc finger)"/>
    <property type="match status" value="1"/>
</dbReference>
<protein>
    <recommendedName>
        <fullName evidence="16">BTB domain-containing protein</fullName>
    </recommendedName>
</protein>
<evidence type="ECO:0000256" key="7">
    <source>
        <dbReference type="ARBA" id="ARBA00022692"/>
    </source>
</evidence>
<dbReference type="Proteomes" id="UP000242913">
    <property type="component" value="Unassembled WGS sequence"/>
</dbReference>
<keyword evidence="14" id="KW-0576">Peroxisome</keyword>
<keyword evidence="8" id="KW-0479">Metal-binding</keyword>
<evidence type="ECO:0000256" key="11">
    <source>
        <dbReference type="ARBA" id="ARBA00022927"/>
    </source>
</evidence>
<dbReference type="PANTHER" id="PTHR45774">
    <property type="entry name" value="BTB/POZ DOMAIN-CONTAINING"/>
    <property type="match status" value="1"/>
</dbReference>
<dbReference type="InterPro" id="IPR011705">
    <property type="entry name" value="BACK"/>
</dbReference>
<dbReference type="GO" id="GO:0022008">
    <property type="term" value="P:neurogenesis"/>
    <property type="evidence" value="ECO:0007669"/>
    <property type="project" value="TreeGrafter"/>
</dbReference>
<dbReference type="InterPro" id="IPR011333">
    <property type="entry name" value="SKP1/BTB/POZ_sf"/>
</dbReference>
<keyword evidence="18" id="KW-1185">Reference proteome</keyword>
<dbReference type="GO" id="GO:0000932">
    <property type="term" value="C:P-body"/>
    <property type="evidence" value="ECO:0007669"/>
    <property type="project" value="TreeGrafter"/>
</dbReference>
<organism evidence="17 18">
    <name type="scientific">Onchocerca flexuosa</name>
    <dbReference type="NCBI Taxonomy" id="387005"/>
    <lineage>
        <taxon>Eukaryota</taxon>
        <taxon>Metazoa</taxon>
        <taxon>Ecdysozoa</taxon>
        <taxon>Nematoda</taxon>
        <taxon>Chromadorea</taxon>
        <taxon>Rhabditida</taxon>
        <taxon>Spirurina</taxon>
        <taxon>Spiruromorpha</taxon>
        <taxon>Filarioidea</taxon>
        <taxon>Onchocercidae</taxon>
        <taxon>Onchocerca</taxon>
    </lineage>
</organism>
<keyword evidence="5" id="KW-0813">Transport</keyword>
<keyword evidence="10" id="KW-0862">Zinc</keyword>
<reference evidence="17 18" key="1">
    <citation type="submission" date="2015-12" db="EMBL/GenBank/DDBJ databases">
        <title>Draft genome of the nematode, Onchocerca flexuosa.</title>
        <authorList>
            <person name="Mitreva M."/>
        </authorList>
    </citation>
    <scope>NUCLEOTIDE SEQUENCE [LARGE SCALE GENOMIC DNA]</scope>
    <source>
        <strain evidence="17">Red Deer</strain>
    </source>
</reference>
<keyword evidence="6" id="KW-0963">Cytoplasm</keyword>
<keyword evidence="7 15" id="KW-0812">Transmembrane</keyword>
<evidence type="ECO:0000256" key="5">
    <source>
        <dbReference type="ARBA" id="ARBA00022448"/>
    </source>
</evidence>
<feature type="domain" description="BTB" evidence="16">
    <location>
        <begin position="82"/>
        <end position="149"/>
    </location>
</feature>
<dbReference type="Gene3D" id="2.60.120.820">
    <property type="entry name" value="PHR domain"/>
    <property type="match status" value="1"/>
</dbReference>
<keyword evidence="9" id="KW-0863">Zinc-finger</keyword>
<evidence type="ECO:0000256" key="10">
    <source>
        <dbReference type="ARBA" id="ARBA00022833"/>
    </source>
</evidence>
<accession>A0A238BWD3</accession>
<dbReference type="EMBL" id="KZ269995">
    <property type="protein sequence ID" value="OZC09304.1"/>
    <property type="molecule type" value="Genomic_DNA"/>
</dbReference>
<evidence type="ECO:0000256" key="3">
    <source>
        <dbReference type="ARBA" id="ARBA00004906"/>
    </source>
</evidence>
<dbReference type="InterPro" id="IPR001841">
    <property type="entry name" value="Znf_RING"/>
</dbReference>
<dbReference type="InterPro" id="IPR006845">
    <property type="entry name" value="Pex_N"/>
</dbReference>
<dbReference type="SUPFAM" id="SSF57850">
    <property type="entry name" value="RING/U-box"/>
    <property type="match status" value="1"/>
</dbReference>
<evidence type="ECO:0000313" key="18">
    <source>
        <dbReference type="Proteomes" id="UP000242913"/>
    </source>
</evidence>
<dbReference type="InterPro" id="IPR013083">
    <property type="entry name" value="Znf_RING/FYVE/PHD"/>
</dbReference>
<evidence type="ECO:0000259" key="16">
    <source>
        <dbReference type="PROSITE" id="PS50097"/>
    </source>
</evidence>
<keyword evidence="13 15" id="KW-0472">Membrane</keyword>
<dbReference type="GO" id="GO:0008270">
    <property type="term" value="F:zinc ion binding"/>
    <property type="evidence" value="ECO:0007669"/>
    <property type="project" value="UniProtKB-KW"/>
</dbReference>
<dbReference type="CDD" id="cd16451">
    <property type="entry name" value="mRING_PEX12"/>
    <property type="match status" value="1"/>
</dbReference>
<evidence type="ECO:0000256" key="9">
    <source>
        <dbReference type="ARBA" id="ARBA00022771"/>
    </source>
</evidence>
<dbReference type="InterPro" id="IPR012983">
    <property type="entry name" value="PHR"/>
</dbReference>
<dbReference type="GO" id="GO:0015031">
    <property type="term" value="P:protein transport"/>
    <property type="evidence" value="ECO:0007669"/>
    <property type="project" value="UniProtKB-KW"/>
</dbReference>
<dbReference type="AlphaFoldDB" id="A0A238BWD3"/>
<dbReference type="Pfam" id="PF00651">
    <property type="entry name" value="BTB"/>
    <property type="match status" value="1"/>
</dbReference>
<dbReference type="Pfam" id="PF07707">
    <property type="entry name" value="BACK"/>
    <property type="match status" value="1"/>
</dbReference>
<dbReference type="PROSITE" id="PS50097">
    <property type="entry name" value="BTB"/>
    <property type="match status" value="1"/>
</dbReference>
<evidence type="ECO:0000313" key="17">
    <source>
        <dbReference type="EMBL" id="OZC09304.1"/>
    </source>
</evidence>
<keyword evidence="12 15" id="KW-1133">Transmembrane helix</keyword>
<sequence length="841" mass="96310">MMRNQFVEDNCDRLSGEWRCIRDVEDLISLGMSVVDVPTLFERNNSDRRNSDQDHTYCSINDGYNIPLAERLTQFRNENIGCDVEFIVGIEQKSISAHRLILGCGSKVFAAMFYGKMTQENQNDNLMTVVVPDVTPEAFTILVNFLYSDLNMDAVKLDDDDVMQTLYAAKKYDVKALISICVKYLMNCLNASNAFCLLSQARFFDEPFLIKRCLEVIDTNTDEALKSSGFRDIDRDTLATILKRNELDPTNELVIFRAAQSWSEAECERRKIEVNPSNQREVLGPILSLIRFPLMTVHEFGEAASSSLLSCEEIAQVFLHLTVVPRPPVSYPTGLRCNGRSRHVIKRFPVLSTKRYNRRESKFCFMVDREILVSGFGIFGLASTSRYPLSPDHPLDKSSIAIDWQTRVEIQVYRDFSIRLEDEDEILPPPNVRDGGLTIGCANTIETVVIQGRLGDIKPVVASFKKPVPVRPNVFYVAGMKLLSDGIQTYGGKEGIGTATVPLPFNEERDVSSFHLCWQILLSWRSQQLKNSFTNVKMVTEDKSNEKLIDAGKPSIFELIAQDNLAVSIQQAIRHIVKYLYESNPSRYRLLWRWYDEVYAIADLVLESFYLRRYGASLAENFYGMKRVINGTCRSVSTGFPKLRSLFMLQFPLIHILVNYYPWIKILFSTIAFFLKIAYILSLCNVHSPELKFANVYLVKFIQNDFTSFGEANKRRSWRTLAMFASLLTQCITFGLYIIQFLDFYYNSDTGENFRTEQRIRNWKYPSAPHKKLHENSVLLLETNKCPLCLQQRINDTVLAVSGYVFCYGCIYSFVEQKKKCPVTSLPANVDDLIKIFVHPA</sequence>
<comment type="pathway">
    <text evidence="3">Protein modification; protein ubiquitination.</text>
</comment>
<dbReference type="InterPro" id="IPR038648">
    <property type="entry name" value="PHR_sf"/>
</dbReference>
<proteinExistence type="inferred from homology"/>
<dbReference type="SUPFAM" id="SSF54695">
    <property type="entry name" value="POZ domain"/>
    <property type="match status" value="1"/>
</dbReference>
<evidence type="ECO:0000256" key="15">
    <source>
        <dbReference type="SAM" id="Phobius"/>
    </source>
</evidence>
<dbReference type="InterPro" id="IPR000210">
    <property type="entry name" value="BTB/POZ_dom"/>
</dbReference>
<evidence type="ECO:0000256" key="1">
    <source>
        <dbReference type="ARBA" id="ARBA00004496"/>
    </source>
</evidence>
<keyword evidence="11" id="KW-0653">Protein transport</keyword>
<dbReference type="Pfam" id="PF04757">
    <property type="entry name" value="Pex2_Pex12"/>
    <property type="match status" value="1"/>
</dbReference>
<dbReference type="Gene3D" id="3.30.710.10">
    <property type="entry name" value="Potassium Channel Kv1.1, Chain A"/>
    <property type="match status" value="1"/>
</dbReference>
<evidence type="ECO:0000256" key="6">
    <source>
        <dbReference type="ARBA" id="ARBA00022490"/>
    </source>
</evidence>
<dbReference type="OrthoDB" id="6049320at2759"/>
<dbReference type="SMART" id="SM00225">
    <property type="entry name" value="BTB"/>
    <property type="match status" value="1"/>
</dbReference>
<evidence type="ECO:0000256" key="13">
    <source>
        <dbReference type="ARBA" id="ARBA00023136"/>
    </source>
</evidence>
<dbReference type="SMART" id="SM00184">
    <property type="entry name" value="RING"/>
    <property type="match status" value="1"/>
</dbReference>
<evidence type="ECO:0000256" key="8">
    <source>
        <dbReference type="ARBA" id="ARBA00022723"/>
    </source>
</evidence>
<feature type="transmembrane region" description="Helical" evidence="15">
    <location>
        <begin position="660"/>
        <end position="682"/>
    </location>
</feature>
<comment type="similarity">
    <text evidence="4">Belongs to the pex2/pex10/pex12 family.</text>
</comment>
<dbReference type="Pfam" id="PF08005">
    <property type="entry name" value="PHR"/>
    <property type="match status" value="1"/>
</dbReference>
<evidence type="ECO:0000256" key="4">
    <source>
        <dbReference type="ARBA" id="ARBA00008704"/>
    </source>
</evidence>
<dbReference type="SMART" id="SM00875">
    <property type="entry name" value="BACK"/>
    <property type="match status" value="1"/>
</dbReference>
<dbReference type="GO" id="GO:0005829">
    <property type="term" value="C:cytosol"/>
    <property type="evidence" value="ECO:0007669"/>
    <property type="project" value="TreeGrafter"/>
</dbReference>
<gene>
    <name evidence="17" type="ORF">X798_03645</name>
</gene>
<dbReference type="GO" id="GO:0005778">
    <property type="term" value="C:peroxisomal membrane"/>
    <property type="evidence" value="ECO:0007669"/>
    <property type="project" value="UniProtKB-SubCell"/>
</dbReference>
<comment type="subcellular location">
    <subcellularLocation>
        <location evidence="1">Cytoplasm</location>
    </subcellularLocation>
    <subcellularLocation>
        <location evidence="2">Peroxisome membrane</location>
        <topology evidence="2">Multi-pass membrane protein</topology>
    </subcellularLocation>
</comment>
<name>A0A238BWD3_9BILA</name>
<evidence type="ECO:0000256" key="2">
    <source>
        <dbReference type="ARBA" id="ARBA00004585"/>
    </source>
</evidence>